<evidence type="ECO:0000313" key="5">
    <source>
        <dbReference type="Proteomes" id="UP001232113"/>
    </source>
</evidence>
<keyword evidence="2" id="KW-0012">Acyltransferase</keyword>
<dbReference type="PANTHER" id="PTHR43800:SF1">
    <property type="entry name" value="PEPTIDYL-LYSINE N-ACETYLTRANSFERASE YJAB"/>
    <property type="match status" value="1"/>
</dbReference>
<dbReference type="EMBL" id="JASOLY010000038">
    <property type="protein sequence ID" value="MDK6869419.1"/>
    <property type="molecule type" value="Genomic_DNA"/>
</dbReference>
<dbReference type="Proteomes" id="UP001232113">
    <property type="component" value="Unassembled WGS sequence"/>
</dbReference>
<gene>
    <name evidence="4" type="ORF">QP354_10305</name>
</gene>
<dbReference type="CDD" id="cd04301">
    <property type="entry name" value="NAT_SF"/>
    <property type="match status" value="1"/>
</dbReference>
<reference evidence="4" key="1">
    <citation type="submission" date="2023-05" db="EMBL/GenBank/DDBJ databases">
        <title>Cataloging the Phylogenetic Diversity of Human Bladder Bacteria.</title>
        <authorList>
            <person name="Du J."/>
        </authorList>
    </citation>
    <scope>NUCLEOTIDE SEQUENCE</scope>
    <source>
        <strain evidence="4">UMB6975B</strain>
    </source>
</reference>
<dbReference type="SUPFAM" id="SSF55729">
    <property type="entry name" value="Acyl-CoA N-acyltransferases (Nat)"/>
    <property type="match status" value="1"/>
</dbReference>
<proteinExistence type="predicted"/>
<dbReference type="InterPro" id="IPR016181">
    <property type="entry name" value="Acyl_CoA_acyltransferase"/>
</dbReference>
<feature type="domain" description="N-acetyltransferase" evidence="3">
    <location>
        <begin position="1"/>
        <end position="143"/>
    </location>
</feature>
<evidence type="ECO:0000256" key="1">
    <source>
        <dbReference type="ARBA" id="ARBA00022679"/>
    </source>
</evidence>
<sequence>MFIRKYKDSDFDQLCHVMDRARMQELETANMEQVFIQLKDAPYLRYLLKCKMYVATKEEKIVGFVGLRPHELSFLYVDPNFQNHGVGKKLIEFALKRLERPIKLDVFTDNLAAKALYEKYGFKVVKTVVEKWSDEYPIEFSQDTMEMK</sequence>
<dbReference type="AlphaFoldDB" id="A0AAW6XQQ5"/>
<keyword evidence="1" id="KW-0808">Transferase</keyword>
<organism evidence="4 5">
    <name type="scientific">Lactobacillus paragasseri</name>
    <dbReference type="NCBI Taxonomy" id="2107999"/>
    <lineage>
        <taxon>Bacteria</taxon>
        <taxon>Bacillati</taxon>
        <taxon>Bacillota</taxon>
        <taxon>Bacilli</taxon>
        <taxon>Lactobacillales</taxon>
        <taxon>Lactobacillaceae</taxon>
        <taxon>Lactobacillus</taxon>
    </lineage>
</organism>
<dbReference type="RefSeq" id="WP_048686929.1">
    <property type="nucleotide sequence ID" value="NZ_JASOLY010000038.1"/>
</dbReference>
<dbReference type="PANTHER" id="PTHR43800">
    <property type="entry name" value="PEPTIDYL-LYSINE N-ACETYLTRANSFERASE YJAB"/>
    <property type="match status" value="1"/>
</dbReference>
<accession>A0AAW6XQQ5</accession>
<dbReference type="Pfam" id="PF00583">
    <property type="entry name" value="Acetyltransf_1"/>
    <property type="match status" value="1"/>
</dbReference>
<name>A0AAW6XQQ5_9LACO</name>
<dbReference type="PROSITE" id="PS51186">
    <property type="entry name" value="GNAT"/>
    <property type="match status" value="1"/>
</dbReference>
<comment type="caution">
    <text evidence="4">The sequence shown here is derived from an EMBL/GenBank/DDBJ whole genome shotgun (WGS) entry which is preliminary data.</text>
</comment>
<evidence type="ECO:0000259" key="3">
    <source>
        <dbReference type="PROSITE" id="PS51186"/>
    </source>
</evidence>
<dbReference type="Gene3D" id="3.40.630.30">
    <property type="match status" value="1"/>
</dbReference>
<dbReference type="InterPro" id="IPR000182">
    <property type="entry name" value="GNAT_dom"/>
</dbReference>
<evidence type="ECO:0000256" key="2">
    <source>
        <dbReference type="ARBA" id="ARBA00023315"/>
    </source>
</evidence>
<protein>
    <submittedName>
        <fullName evidence="4">GNAT family N-acetyltransferase</fullName>
    </submittedName>
</protein>
<evidence type="ECO:0000313" key="4">
    <source>
        <dbReference type="EMBL" id="MDK6869419.1"/>
    </source>
</evidence>
<dbReference type="GO" id="GO:0016747">
    <property type="term" value="F:acyltransferase activity, transferring groups other than amino-acyl groups"/>
    <property type="evidence" value="ECO:0007669"/>
    <property type="project" value="InterPro"/>
</dbReference>